<dbReference type="InterPro" id="IPR006311">
    <property type="entry name" value="TAT_signal"/>
</dbReference>
<sequence>MKLSRRQFAGLALSGAALPRAALAQDLTPAEAQRAAIFGTSSEFREAMALIEARGDSDMVAGLLLSLRFSRARAPRISQTLEALTGEDHGSDWFDWMLWQEANPQIIPHDSYPAFAREMYLRLDPNFDQFLRPEYITRDKTRIRLEEVTWGGVVKDGIPSLDNPDLIAAGAADYLRGDDLVFGVSINGDVRAYPLRIMGWHEMFNEVIGGVPVALAYCTLCGSGILFETKVAGRAKPFIFGSSGFLYRSNKLMFDRGTNSLWNQYTGAPVIGPLVDSGIALKQRPVVITTWGNWKASNPTTRVLSLNTGHRRNYGSGVVYNDYFGSPDLMFPAQVDQRDHAQKDYVFAVRQFGAARAWPLEAFKRTPVINDAIADTPLLLVGDSATRSVRAYERGVRTFTPASGRIKDQDGVEWQVTESALIGPDDTRLPRVAGHISYWFAWDNYMGDAATVYDG</sequence>
<name>A0ABW8UPY4_9RHOB</name>
<keyword evidence="3" id="KW-1185">Reference proteome</keyword>
<gene>
    <name evidence="2" type="ORF">ACERZ8_04510</name>
</gene>
<dbReference type="EMBL" id="JBHDIY010000002">
    <property type="protein sequence ID" value="MFL4469165.1"/>
    <property type="molecule type" value="Genomic_DNA"/>
</dbReference>
<organism evidence="2 3">
    <name type="scientific">Tateyamaria armeniaca</name>
    <dbReference type="NCBI Taxonomy" id="2518930"/>
    <lineage>
        <taxon>Bacteria</taxon>
        <taxon>Pseudomonadati</taxon>
        <taxon>Pseudomonadota</taxon>
        <taxon>Alphaproteobacteria</taxon>
        <taxon>Rhodobacterales</taxon>
        <taxon>Roseobacteraceae</taxon>
        <taxon>Tateyamaria</taxon>
    </lineage>
</organism>
<dbReference type="InterPro" id="IPR021516">
    <property type="entry name" value="DUF3179"/>
</dbReference>
<feature type="chain" id="PRO_5045774202" evidence="1">
    <location>
        <begin position="25"/>
        <end position="455"/>
    </location>
</feature>
<keyword evidence="1" id="KW-0732">Signal</keyword>
<reference evidence="2 3" key="1">
    <citation type="submission" date="2024-08" db="EMBL/GenBank/DDBJ databases">
        <title>Tateyamaria sp. nov., isolated from marine algae.</title>
        <authorList>
            <person name="Choi B.J."/>
            <person name="Kim J.M."/>
            <person name="Lee J.K."/>
            <person name="Choi D.G."/>
            <person name="Bayburt H."/>
            <person name="Baek J.H."/>
            <person name="Han D.M."/>
            <person name="Jeon C.O."/>
        </authorList>
    </citation>
    <scope>NUCLEOTIDE SEQUENCE [LARGE SCALE GENOMIC DNA]</scope>
    <source>
        <strain evidence="2 3">KMU-156</strain>
    </source>
</reference>
<evidence type="ECO:0000256" key="1">
    <source>
        <dbReference type="SAM" id="SignalP"/>
    </source>
</evidence>
<proteinExistence type="predicted"/>
<dbReference type="Pfam" id="PF11376">
    <property type="entry name" value="DUF3179"/>
    <property type="match status" value="1"/>
</dbReference>
<dbReference type="Proteomes" id="UP001627408">
    <property type="component" value="Unassembled WGS sequence"/>
</dbReference>
<comment type="caution">
    <text evidence="2">The sequence shown here is derived from an EMBL/GenBank/DDBJ whole genome shotgun (WGS) entry which is preliminary data.</text>
</comment>
<dbReference type="RefSeq" id="WP_407590937.1">
    <property type="nucleotide sequence ID" value="NZ_JBHDIY010000002.1"/>
</dbReference>
<feature type="signal peptide" evidence="1">
    <location>
        <begin position="1"/>
        <end position="24"/>
    </location>
</feature>
<evidence type="ECO:0000313" key="2">
    <source>
        <dbReference type="EMBL" id="MFL4469165.1"/>
    </source>
</evidence>
<accession>A0ABW8UPY4</accession>
<protein>
    <submittedName>
        <fullName evidence="2">DUF3179 domain-containing protein</fullName>
    </submittedName>
</protein>
<dbReference type="PROSITE" id="PS51318">
    <property type="entry name" value="TAT"/>
    <property type="match status" value="1"/>
</dbReference>
<evidence type="ECO:0000313" key="3">
    <source>
        <dbReference type="Proteomes" id="UP001627408"/>
    </source>
</evidence>